<gene>
    <name evidence="2" type="ORF">ZIOFF_014752</name>
</gene>
<dbReference type="PANTHER" id="PTHR46413:SF1">
    <property type="entry name" value="HEAVY METAL-ASSOCIATED ISOPRENYLATED PLANT PROTEIN 6"/>
    <property type="match status" value="1"/>
</dbReference>
<feature type="domain" description="HMA" evidence="1">
    <location>
        <begin position="9"/>
        <end position="72"/>
    </location>
</feature>
<dbReference type="CDD" id="cd00371">
    <property type="entry name" value="HMA"/>
    <property type="match status" value="1"/>
</dbReference>
<dbReference type="Proteomes" id="UP000734854">
    <property type="component" value="Unassembled WGS sequence"/>
</dbReference>
<keyword evidence="3" id="KW-1185">Reference proteome</keyword>
<dbReference type="InterPro" id="IPR044594">
    <property type="entry name" value="HIPP01/3/5/6"/>
</dbReference>
<dbReference type="AlphaFoldDB" id="A0A8J5HWV8"/>
<accession>A0A8J5HWV8</accession>
<dbReference type="PROSITE" id="PS50846">
    <property type="entry name" value="HMA_2"/>
    <property type="match status" value="1"/>
</dbReference>
<dbReference type="PANTHER" id="PTHR46413">
    <property type="entry name" value="HEAVY METAL-ASSOCIATED ISOPRENYLATED PLANT PROTEIN 6"/>
    <property type="match status" value="1"/>
</dbReference>
<dbReference type="InterPro" id="IPR006121">
    <property type="entry name" value="HMA_dom"/>
</dbReference>
<dbReference type="GO" id="GO:0046872">
    <property type="term" value="F:metal ion binding"/>
    <property type="evidence" value="ECO:0007669"/>
    <property type="project" value="InterPro"/>
</dbReference>
<evidence type="ECO:0000259" key="1">
    <source>
        <dbReference type="PROSITE" id="PS50846"/>
    </source>
</evidence>
<comment type="caution">
    <text evidence="2">The sequence shown here is derived from an EMBL/GenBank/DDBJ whole genome shotgun (WGS) entry which is preliminary data.</text>
</comment>
<reference evidence="2 3" key="1">
    <citation type="submission" date="2020-08" db="EMBL/GenBank/DDBJ databases">
        <title>Plant Genome Project.</title>
        <authorList>
            <person name="Zhang R.-G."/>
        </authorList>
    </citation>
    <scope>NUCLEOTIDE SEQUENCE [LARGE SCALE GENOMIC DNA]</scope>
    <source>
        <tissue evidence="2">Rhizome</tissue>
    </source>
</reference>
<dbReference type="SUPFAM" id="SSF55008">
    <property type="entry name" value="HMA, heavy metal-associated domain"/>
    <property type="match status" value="1"/>
</dbReference>
<dbReference type="Pfam" id="PF00403">
    <property type="entry name" value="HMA"/>
    <property type="match status" value="1"/>
</dbReference>
<sequence length="95" mass="10973">MVEKKTEELIVAEYKLHIHCKECASAVHKHIVQNSGVEKVDINVESGKVIVKGYFDVKKVQERIQKKTKKKIELISSKFLPKEEKKEEVIELAEL</sequence>
<evidence type="ECO:0000313" key="2">
    <source>
        <dbReference type="EMBL" id="KAG6524808.1"/>
    </source>
</evidence>
<dbReference type="Gene3D" id="3.30.70.100">
    <property type="match status" value="1"/>
</dbReference>
<evidence type="ECO:0000313" key="3">
    <source>
        <dbReference type="Proteomes" id="UP000734854"/>
    </source>
</evidence>
<name>A0A8J5HWV8_ZINOF</name>
<proteinExistence type="predicted"/>
<protein>
    <recommendedName>
        <fullName evidence="1">HMA domain-containing protein</fullName>
    </recommendedName>
</protein>
<organism evidence="2 3">
    <name type="scientific">Zingiber officinale</name>
    <name type="common">Ginger</name>
    <name type="synonym">Amomum zingiber</name>
    <dbReference type="NCBI Taxonomy" id="94328"/>
    <lineage>
        <taxon>Eukaryota</taxon>
        <taxon>Viridiplantae</taxon>
        <taxon>Streptophyta</taxon>
        <taxon>Embryophyta</taxon>
        <taxon>Tracheophyta</taxon>
        <taxon>Spermatophyta</taxon>
        <taxon>Magnoliopsida</taxon>
        <taxon>Liliopsida</taxon>
        <taxon>Zingiberales</taxon>
        <taxon>Zingiberaceae</taxon>
        <taxon>Zingiber</taxon>
    </lineage>
</organism>
<dbReference type="EMBL" id="JACMSC010000004">
    <property type="protein sequence ID" value="KAG6524808.1"/>
    <property type="molecule type" value="Genomic_DNA"/>
</dbReference>
<dbReference type="InterPro" id="IPR036163">
    <property type="entry name" value="HMA_dom_sf"/>
</dbReference>